<evidence type="ECO:0000256" key="1">
    <source>
        <dbReference type="SAM" id="MobiDB-lite"/>
    </source>
</evidence>
<name>A0A9E7H2F6_9LILI</name>
<gene>
    <name evidence="2" type="ORF">MUK42_36106</name>
</gene>
<dbReference type="EMBL" id="CP097510">
    <property type="protein sequence ID" value="URE26249.1"/>
    <property type="molecule type" value="Genomic_DNA"/>
</dbReference>
<keyword evidence="2" id="KW-0675">Receptor</keyword>
<dbReference type="Proteomes" id="UP001055439">
    <property type="component" value="Chromosome 8"/>
</dbReference>
<reference evidence="2" key="1">
    <citation type="submission" date="2022-05" db="EMBL/GenBank/DDBJ databases">
        <title>The Musa troglodytarum L. genome provides insights into the mechanism of non-climacteric behaviour and enrichment of carotenoids.</title>
        <authorList>
            <person name="Wang J."/>
        </authorList>
    </citation>
    <scope>NUCLEOTIDE SEQUENCE</scope>
    <source>
        <tissue evidence="2">Leaf</tissue>
    </source>
</reference>
<keyword evidence="2" id="KW-0808">Transferase</keyword>
<feature type="compositionally biased region" description="Low complexity" evidence="1">
    <location>
        <begin position="62"/>
        <end position="77"/>
    </location>
</feature>
<organism evidence="2 3">
    <name type="scientific">Musa troglodytarum</name>
    <name type="common">fe'i banana</name>
    <dbReference type="NCBI Taxonomy" id="320322"/>
    <lineage>
        <taxon>Eukaryota</taxon>
        <taxon>Viridiplantae</taxon>
        <taxon>Streptophyta</taxon>
        <taxon>Embryophyta</taxon>
        <taxon>Tracheophyta</taxon>
        <taxon>Spermatophyta</taxon>
        <taxon>Magnoliopsida</taxon>
        <taxon>Liliopsida</taxon>
        <taxon>Zingiberales</taxon>
        <taxon>Musaceae</taxon>
        <taxon>Musa</taxon>
    </lineage>
</organism>
<accession>A0A9E7H2F6</accession>
<keyword evidence="2" id="KW-0418">Kinase</keyword>
<feature type="region of interest" description="Disordered" evidence="1">
    <location>
        <begin position="24"/>
        <end position="89"/>
    </location>
</feature>
<proteinExistence type="predicted"/>
<protein>
    <submittedName>
        <fullName evidence="2">LRR receptor-like serine threonine-protein kinase</fullName>
    </submittedName>
</protein>
<evidence type="ECO:0000313" key="3">
    <source>
        <dbReference type="Proteomes" id="UP001055439"/>
    </source>
</evidence>
<dbReference type="OrthoDB" id="671703at2759"/>
<keyword evidence="3" id="KW-1185">Reference proteome</keyword>
<evidence type="ECO:0000313" key="2">
    <source>
        <dbReference type="EMBL" id="URE26249.1"/>
    </source>
</evidence>
<feature type="compositionally biased region" description="Low complexity" evidence="1">
    <location>
        <begin position="39"/>
        <end position="52"/>
    </location>
</feature>
<dbReference type="GO" id="GO:0016301">
    <property type="term" value="F:kinase activity"/>
    <property type="evidence" value="ECO:0007669"/>
    <property type="project" value="UniProtKB-KW"/>
</dbReference>
<dbReference type="AlphaFoldDB" id="A0A9E7H2F6"/>
<sequence length="89" mass="9428">MPPSQVPSPIPLVASPVSLLSFSPAMPSPEIFLPRSGNSITSRSWTSHTTRSPGRSRHPSERSPTSCTSTSRPTSSPDRCRSHLAASGT</sequence>